<dbReference type="Pfam" id="PF14216">
    <property type="entry name" value="DUF4326"/>
    <property type="match status" value="1"/>
</dbReference>
<sequence length="156" mass="17522">MTPALDHTRRLLDTPPTPPIPGQLDLEHTVTEQPARIQRRRTKGWRKPDNTVIVSRPSRFGNPFLIKDAIEAEMGEPRSACAVNYREWLRVGTAGGWYEETYRVGRQVFDRRRILAELPTLRGKDLACTCPLPEPGQPDHCHAAVLLELANAPAAP</sequence>
<feature type="compositionally biased region" description="Basic and acidic residues" evidence="1">
    <location>
        <begin position="1"/>
        <end position="12"/>
    </location>
</feature>
<evidence type="ECO:0000256" key="1">
    <source>
        <dbReference type="SAM" id="MobiDB-lite"/>
    </source>
</evidence>
<evidence type="ECO:0000313" key="3">
    <source>
        <dbReference type="EMBL" id="WTP69342.1"/>
    </source>
</evidence>
<reference evidence="3 4" key="1">
    <citation type="submission" date="2022-10" db="EMBL/GenBank/DDBJ databases">
        <title>The complete genomes of actinobacterial strains from the NBC collection.</title>
        <authorList>
            <person name="Joergensen T.S."/>
            <person name="Alvarez Arevalo M."/>
            <person name="Sterndorff E.B."/>
            <person name="Faurdal D."/>
            <person name="Vuksanovic O."/>
            <person name="Mourched A.-S."/>
            <person name="Charusanti P."/>
            <person name="Shaw S."/>
            <person name="Blin K."/>
            <person name="Weber T."/>
        </authorList>
    </citation>
    <scope>NUCLEOTIDE SEQUENCE [LARGE SCALE GENOMIC DNA]</scope>
    <source>
        <strain evidence="3 4">NBC_00185</strain>
    </source>
</reference>
<keyword evidence="4" id="KW-1185">Reference proteome</keyword>
<name>A0ABZ1KAC7_9ACTN</name>
<evidence type="ECO:0000313" key="4">
    <source>
        <dbReference type="Proteomes" id="UP001622496"/>
    </source>
</evidence>
<protein>
    <submittedName>
        <fullName evidence="3">DUF4326 domain-containing protein</fullName>
    </submittedName>
</protein>
<gene>
    <name evidence="3" type="ORF">OG560_29545</name>
</gene>
<evidence type="ECO:0000259" key="2">
    <source>
        <dbReference type="Pfam" id="PF14216"/>
    </source>
</evidence>
<dbReference type="Proteomes" id="UP001622496">
    <property type="component" value="Chromosome"/>
</dbReference>
<organism evidence="3 4">
    <name type="scientific">[Kitasatospora] papulosa</name>
    <dbReference type="NCBI Taxonomy" id="1464011"/>
    <lineage>
        <taxon>Bacteria</taxon>
        <taxon>Bacillati</taxon>
        <taxon>Actinomycetota</taxon>
        <taxon>Actinomycetes</taxon>
        <taxon>Kitasatosporales</taxon>
        <taxon>Streptomycetaceae</taxon>
        <taxon>Streptomyces</taxon>
    </lineage>
</organism>
<dbReference type="EMBL" id="CP108135">
    <property type="protein sequence ID" value="WTP69342.1"/>
    <property type="molecule type" value="Genomic_DNA"/>
</dbReference>
<proteinExistence type="predicted"/>
<feature type="domain" description="DUF4326" evidence="2">
    <location>
        <begin position="41"/>
        <end position="148"/>
    </location>
</feature>
<feature type="region of interest" description="Disordered" evidence="1">
    <location>
        <begin position="1"/>
        <end position="21"/>
    </location>
</feature>
<dbReference type="InterPro" id="IPR025475">
    <property type="entry name" value="DUF4326"/>
</dbReference>
<dbReference type="RefSeq" id="WP_406188956.1">
    <property type="nucleotide sequence ID" value="NZ_CP108135.1"/>
</dbReference>
<accession>A0ABZ1KAC7</accession>